<organism evidence="1 2">
    <name type="scientific">Phlebotomus papatasi</name>
    <name type="common">Sandfly</name>
    <dbReference type="NCBI Taxonomy" id="29031"/>
    <lineage>
        <taxon>Eukaryota</taxon>
        <taxon>Metazoa</taxon>
        <taxon>Ecdysozoa</taxon>
        <taxon>Arthropoda</taxon>
        <taxon>Hexapoda</taxon>
        <taxon>Insecta</taxon>
        <taxon>Pterygota</taxon>
        <taxon>Neoptera</taxon>
        <taxon>Endopterygota</taxon>
        <taxon>Diptera</taxon>
        <taxon>Nematocera</taxon>
        <taxon>Psychodoidea</taxon>
        <taxon>Psychodidae</taxon>
        <taxon>Phlebotomus</taxon>
        <taxon>Phlebotomus</taxon>
    </lineage>
</organism>
<dbReference type="EnsemblMetazoa" id="PPAI000073-RA">
    <property type="protein sequence ID" value="PPAI000073-PA"/>
    <property type="gene ID" value="PPAI000073"/>
</dbReference>
<dbReference type="Proteomes" id="UP000092462">
    <property type="component" value="Unassembled WGS sequence"/>
</dbReference>
<name>A0A1B0CYJ9_PHLPP</name>
<accession>A0A1B0CYJ9</accession>
<sequence>MNRVNIWWLLFLALTSPGIRNWTEALRCYACTYVASQQSDTTCIDNPEEITGQNIVNCDKKYCTILRQELLDPAGKVESFQRSCEDSPLFLNDVIEDSTYKTYFRSCTSDLCNNGDGISSGGSGLRPDVPGENILVPGLPNKGTLISSKSGIFISTFLFVASVSFRRILLKMRIDR</sequence>
<proteinExistence type="predicted"/>
<protein>
    <submittedName>
        <fullName evidence="1">Uncharacterized protein</fullName>
    </submittedName>
</protein>
<reference evidence="1" key="1">
    <citation type="submission" date="2022-08" db="UniProtKB">
        <authorList>
            <consortium name="EnsemblMetazoa"/>
        </authorList>
    </citation>
    <scope>IDENTIFICATION</scope>
    <source>
        <strain evidence="1">Israel</strain>
    </source>
</reference>
<dbReference type="VEuPathDB" id="VectorBase:PPAPM1_008400"/>
<evidence type="ECO:0000313" key="1">
    <source>
        <dbReference type="EnsemblMetazoa" id="PPAI000073-PA"/>
    </source>
</evidence>
<dbReference type="VEuPathDB" id="VectorBase:PPAI000073"/>
<evidence type="ECO:0000313" key="2">
    <source>
        <dbReference type="Proteomes" id="UP000092462"/>
    </source>
</evidence>
<dbReference type="AlphaFoldDB" id="A0A1B0CYJ9"/>
<keyword evidence="2" id="KW-1185">Reference proteome</keyword>
<dbReference type="EMBL" id="AJVK01001940">
    <property type="status" value="NOT_ANNOTATED_CDS"/>
    <property type="molecule type" value="Genomic_DNA"/>
</dbReference>